<comment type="subcellular location">
    <subcellularLocation>
        <location evidence="2">Chromosome</location>
        <location evidence="2">Centromere</location>
    </subcellularLocation>
    <subcellularLocation>
        <location evidence="1">Nucleus</location>
    </subcellularLocation>
</comment>
<feature type="region of interest" description="Disordered" evidence="10">
    <location>
        <begin position="1"/>
        <end position="21"/>
    </location>
</feature>
<evidence type="ECO:0000256" key="9">
    <source>
        <dbReference type="ARBA" id="ARBA00023328"/>
    </source>
</evidence>
<evidence type="ECO:0000313" key="13">
    <source>
        <dbReference type="Proteomes" id="UP001356427"/>
    </source>
</evidence>
<keyword evidence="7" id="KW-0539">Nucleus</keyword>
<dbReference type="PANTHER" id="PTHR16040:SF10">
    <property type="entry name" value="BOREALIN-2"/>
    <property type="match status" value="1"/>
</dbReference>
<dbReference type="Proteomes" id="UP001356427">
    <property type="component" value="Unassembled WGS sequence"/>
</dbReference>
<dbReference type="InterPro" id="IPR018867">
    <property type="entry name" value="Cell_div_borealin"/>
</dbReference>
<keyword evidence="6" id="KW-0498">Mitosis</keyword>
<evidence type="ECO:0000256" key="2">
    <source>
        <dbReference type="ARBA" id="ARBA00004584"/>
    </source>
</evidence>
<name>A0AAN8Q7W0_9TELE</name>
<dbReference type="GO" id="GO:0000070">
    <property type="term" value="P:mitotic sister chromatid segregation"/>
    <property type="evidence" value="ECO:0007669"/>
    <property type="project" value="TreeGrafter"/>
</dbReference>
<evidence type="ECO:0000256" key="3">
    <source>
        <dbReference type="ARBA" id="ARBA00009914"/>
    </source>
</evidence>
<evidence type="ECO:0000256" key="10">
    <source>
        <dbReference type="SAM" id="MobiDB-lite"/>
    </source>
</evidence>
<dbReference type="GO" id="GO:0005634">
    <property type="term" value="C:nucleus"/>
    <property type="evidence" value="ECO:0007669"/>
    <property type="project" value="UniProtKB-SubCell"/>
</dbReference>
<protein>
    <recommendedName>
        <fullName evidence="11">Borealin N-terminal domain-containing protein</fullName>
    </recommendedName>
</protein>
<keyword evidence="5" id="KW-0132">Cell division</keyword>
<proteinExistence type="inferred from homology"/>
<dbReference type="GO" id="GO:0032133">
    <property type="term" value="C:chromosome passenger complex"/>
    <property type="evidence" value="ECO:0007669"/>
    <property type="project" value="TreeGrafter"/>
</dbReference>
<evidence type="ECO:0000256" key="1">
    <source>
        <dbReference type="ARBA" id="ARBA00004123"/>
    </source>
</evidence>
<sequence>MAPRRIRKISNQAEGHTDGQISKEMRQKQGALFIQQFEKEAQDRINEMEAKLEQTLATVDRVFKVELMKMPPALQKTLIIDLINADDISAGEVTIAIKTESPEIHQPLTRKLSKKVKVSEGASAHKRKTTTEPSKGSKKARLLIGNSSSTGNAYGNSPKGFPSQISQCATSTNTKITKTRLAKISDQSPLTGTKHRSVLQSASDDHLYCSLSGLSPHVTISTAHGETLCLSDDTVEDVDIGLLDDMAVLQMQKLMKLMDYLFNKVKANQQ</sequence>
<organism evidence="12 13">
    <name type="scientific">Coregonus suidteri</name>
    <dbReference type="NCBI Taxonomy" id="861788"/>
    <lineage>
        <taxon>Eukaryota</taxon>
        <taxon>Metazoa</taxon>
        <taxon>Chordata</taxon>
        <taxon>Craniata</taxon>
        <taxon>Vertebrata</taxon>
        <taxon>Euteleostomi</taxon>
        <taxon>Actinopterygii</taxon>
        <taxon>Neopterygii</taxon>
        <taxon>Teleostei</taxon>
        <taxon>Protacanthopterygii</taxon>
        <taxon>Salmoniformes</taxon>
        <taxon>Salmonidae</taxon>
        <taxon>Coregoninae</taxon>
        <taxon>Coregonus</taxon>
    </lineage>
</organism>
<evidence type="ECO:0000313" key="12">
    <source>
        <dbReference type="EMBL" id="KAK6294694.1"/>
    </source>
</evidence>
<evidence type="ECO:0000256" key="7">
    <source>
        <dbReference type="ARBA" id="ARBA00023242"/>
    </source>
</evidence>
<feature type="compositionally biased region" description="Polar residues" evidence="10">
    <location>
        <begin position="145"/>
        <end position="155"/>
    </location>
</feature>
<evidence type="ECO:0000256" key="5">
    <source>
        <dbReference type="ARBA" id="ARBA00022618"/>
    </source>
</evidence>
<accession>A0AAN8Q7W0</accession>
<dbReference type="Gene3D" id="6.10.250.1900">
    <property type="match status" value="1"/>
</dbReference>
<keyword evidence="4" id="KW-0158">Chromosome</keyword>
<gene>
    <name evidence="12" type="ORF">J4Q44_G00355240</name>
</gene>
<dbReference type="GO" id="GO:0051301">
    <property type="term" value="P:cell division"/>
    <property type="evidence" value="ECO:0007669"/>
    <property type="project" value="UniProtKB-KW"/>
</dbReference>
<feature type="domain" description="Borealin N-terminal" evidence="11">
    <location>
        <begin position="31"/>
        <end position="84"/>
    </location>
</feature>
<evidence type="ECO:0000256" key="6">
    <source>
        <dbReference type="ARBA" id="ARBA00022776"/>
    </source>
</evidence>
<dbReference type="GO" id="GO:0000775">
    <property type="term" value="C:chromosome, centromeric region"/>
    <property type="evidence" value="ECO:0007669"/>
    <property type="project" value="UniProtKB-SubCell"/>
</dbReference>
<evidence type="ECO:0000256" key="8">
    <source>
        <dbReference type="ARBA" id="ARBA00023306"/>
    </source>
</evidence>
<dbReference type="InterPro" id="IPR018851">
    <property type="entry name" value="Borealin_N"/>
</dbReference>
<dbReference type="EMBL" id="JAGTTL010000035">
    <property type="protein sequence ID" value="KAK6294694.1"/>
    <property type="molecule type" value="Genomic_DNA"/>
</dbReference>
<keyword evidence="9" id="KW-0137">Centromere</keyword>
<keyword evidence="13" id="KW-1185">Reference proteome</keyword>
<feature type="region of interest" description="Disordered" evidence="10">
    <location>
        <begin position="111"/>
        <end position="166"/>
    </location>
</feature>
<comment type="similarity">
    <text evidence="3">Belongs to the borealin family.</text>
</comment>
<evidence type="ECO:0000256" key="4">
    <source>
        <dbReference type="ARBA" id="ARBA00022454"/>
    </source>
</evidence>
<dbReference type="AlphaFoldDB" id="A0AAN8Q7W0"/>
<comment type="caution">
    <text evidence="12">The sequence shown here is derived from an EMBL/GenBank/DDBJ whole genome shotgun (WGS) entry which is preliminary data.</text>
</comment>
<dbReference type="GO" id="GO:0051233">
    <property type="term" value="C:spindle midzone"/>
    <property type="evidence" value="ECO:0007669"/>
    <property type="project" value="TreeGrafter"/>
</dbReference>
<dbReference type="PANTHER" id="PTHR16040">
    <property type="entry name" value="AUSTRALIN, ISOFORM A-RELATED"/>
    <property type="match status" value="1"/>
</dbReference>
<evidence type="ECO:0000259" key="11">
    <source>
        <dbReference type="Pfam" id="PF10444"/>
    </source>
</evidence>
<reference evidence="12 13" key="1">
    <citation type="submission" date="2021-04" db="EMBL/GenBank/DDBJ databases">
        <authorList>
            <person name="De Guttry C."/>
            <person name="Zahm M."/>
            <person name="Klopp C."/>
            <person name="Cabau C."/>
            <person name="Louis A."/>
            <person name="Berthelot C."/>
            <person name="Parey E."/>
            <person name="Roest Crollius H."/>
            <person name="Montfort J."/>
            <person name="Robinson-Rechavi M."/>
            <person name="Bucao C."/>
            <person name="Bouchez O."/>
            <person name="Gislard M."/>
            <person name="Lluch J."/>
            <person name="Milhes M."/>
            <person name="Lampietro C."/>
            <person name="Lopez Roques C."/>
            <person name="Donnadieu C."/>
            <person name="Braasch I."/>
            <person name="Desvignes T."/>
            <person name="Postlethwait J."/>
            <person name="Bobe J."/>
            <person name="Wedekind C."/>
            <person name="Guiguen Y."/>
        </authorList>
    </citation>
    <scope>NUCLEOTIDE SEQUENCE [LARGE SCALE GENOMIC DNA]</scope>
    <source>
        <strain evidence="12">Cs_M1</strain>
        <tissue evidence="12">Blood</tissue>
    </source>
</reference>
<dbReference type="Pfam" id="PF10444">
    <property type="entry name" value="Nbl1_Borealin_N"/>
    <property type="match status" value="1"/>
</dbReference>
<keyword evidence="8" id="KW-0131">Cell cycle</keyword>